<organism evidence="1 2">
    <name type="scientific">Vibrio algarum</name>
    <dbReference type="NCBI Taxonomy" id="3020714"/>
    <lineage>
        <taxon>Bacteria</taxon>
        <taxon>Pseudomonadati</taxon>
        <taxon>Pseudomonadota</taxon>
        <taxon>Gammaproteobacteria</taxon>
        <taxon>Vibrionales</taxon>
        <taxon>Vibrionaceae</taxon>
        <taxon>Vibrio</taxon>
    </lineage>
</organism>
<keyword evidence="2" id="KW-1185">Reference proteome</keyword>
<evidence type="ECO:0000313" key="2">
    <source>
        <dbReference type="Proteomes" id="UP001210678"/>
    </source>
</evidence>
<dbReference type="Proteomes" id="UP001210678">
    <property type="component" value="Unassembled WGS sequence"/>
</dbReference>
<name>A0ABT4YSG6_9VIBR</name>
<protein>
    <submittedName>
        <fullName evidence="1">Uncharacterized protein</fullName>
    </submittedName>
</protein>
<comment type="caution">
    <text evidence="1">The sequence shown here is derived from an EMBL/GenBank/DDBJ whole genome shotgun (WGS) entry which is preliminary data.</text>
</comment>
<accession>A0ABT4YSG6</accession>
<proteinExistence type="predicted"/>
<reference evidence="1 2" key="1">
    <citation type="submission" date="2023-01" db="EMBL/GenBank/DDBJ databases">
        <title>Vibrio sp. KJ40-1 sp.nov, isolated from marine algae.</title>
        <authorList>
            <person name="Butt M."/>
            <person name="Kim J.M.J."/>
            <person name="Jeon C.O.C."/>
        </authorList>
    </citation>
    <scope>NUCLEOTIDE SEQUENCE [LARGE SCALE GENOMIC DNA]</scope>
    <source>
        <strain evidence="1 2">KJ40-1</strain>
    </source>
</reference>
<dbReference type="RefSeq" id="WP_272136167.1">
    <property type="nucleotide sequence ID" value="NZ_JAQLOI010000001.1"/>
</dbReference>
<gene>
    <name evidence="1" type="ORF">PGX00_10985</name>
</gene>
<dbReference type="EMBL" id="JAQLOI010000001">
    <property type="protein sequence ID" value="MDB1124146.1"/>
    <property type="molecule type" value="Genomic_DNA"/>
</dbReference>
<sequence length="88" mass="9819">MTTIIEGTLGNQHIENKHGQTMDSPKLMPVAGRDLDPNQRIIAKFELSFECFALNVDLNLPSTGVTVFLALQGQVKPHVYEQWLGLKN</sequence>
<evidence type="ECO:0000313" key="1">
    <source>
        <dbReference type="EMBL" id="MDB1124146.1"/>
    </source>
</evidence>